<accession>A0A081NBK0</accession>
<dbReference type="Proteomes" id="UP000028006">
    <property type="component" value="Unassembled WGS sequence"/>
</dbReference>
<protein>
    <submittedName>
        <fullName evidence="2">Uncharacterized protein</fullName>
    </submittedName>
</protein>
<name>A0A081NBK0_9GAMM</name>
<evidence type="ECO:0000313" key="3">
    <source>
        <dbReference type="Proteomes" id="UP000028006"/>
    </source>
</evidence>
<dbReference type="RefSeq" id="WP_034873090.1">
    <property type="nucleotide sequence ID" value="NZ_JOKG01000001.1"/>
</dbReference>
<proteinExistence type="predicted"/>
<evidence type="ECO:0000313" key="2">
    <source>
        <dbReference type="EMBL" id="KEQ15823.1"/>
    </source>
</evidence>
<organism evidence="2 3">
    <name type="scientific">Endozoicomonas montiporae</name>
    <dbReference type="NCBI Taxonomy" id="1027273"/>
    <lineage>
        <taxon>Bacteria</taxon>
        <taxon>Pseudomonadati</taxon>
        <taxon>Pseudomonadota</taxon>
        <taxon>Gammaproteobacteria</taxon>
        <taxon>Oceanospirillales</taxon>
        <taxon>Endozoicomonadaceae</taxon>
        <taxon>Endozoicomonas</taxon>
    </lineage>
</organism>
<dbReference type="AlphaFoldDB" id="A0A081NBK0"/>
<sequence>MQGATQIDTSDTLDQLGQLNYQLKEAREEARRLANATAGFDPTGIGSWLVDTAANAAYVKAQFLEQKVTLESLLSGYEDGTLTAQGLAYAGREAANSLDLLNHQDLDRLTDAIDQAEDSMEQLGDSTRSTLESMQDELDQLQGKQESIEQRRFESRKRNLGQQLKEAQQDGNAQSVSDIQQALNLNQQIYSERRRKIQQDKLEERQLEFKKLPAPPPPKRDWRNSEKVIRLEYPGGNVKVGIRHSNESKLLEALKLAGLRSL</sequence>
<dbReference type="EMBL" id="JOKG01000001">
    <property type="protein sequence ID" value="KEQ15823.1"/>
    <property type="molecule type" value="Genomic_DNA"/>
</dbReference>
<keyword evidence="3" id="KW-1185">Reference proteome</keyword>
<comment type="caution">
    <text evidence="2">The sequence shown here is derived from an EMBL/GenBank/DDBJ whole genome shotgun (WGS) entry which is preliminary data.</text>
</comment>
<evidence type="ECO:0000256" key="1">
    <source>
        <dbReference type="SAM" id="Coils"/>
    </source>
</evidence>
<feature type="coiled-coil region" evidence="1">
    <location>
        <begin position="106"/>
        <end position="170"/>
    </location>
</feature>
<reference evidence="2 3" key="1">
    <citation type="submission" date="2014-06" db="EMBL/GenBank/DDBJ databases">
        <title>Whole Genome Sequences of Three Symbiotic Endozoicomonas Bacteria.</title>
        <authorList>
            <person name="Neave M.J."/>
            <person name="Apprill A."/>
            <person name="Voolstra C.R."/>
        </authorList>
    </citation>
    <scope>NUCLEOTIDE SEQUENCE [LARGE SCALE GENOMIC DNA]</scope>
    <source>
        <strain evidence="2 3">LMG 24815</strain>
    </source>
</reference>
<dbReference type="eggNOG" id="COG3941">
    <property type="taxonomic scope" value="Bacteria"/>
</dbReference>
<gene>
    <name evidence="2" type="ORF">GZ77_04695</name>
</gene>
<keyword evidence="1" id="KW-0175">Coiled coil</keyword>